<feature type="region of interest" description="Disordered" evidence="3">
    <location>
        <begin position="381"/>
        <end position="401"/>
    </location>
</feature>
<dbReference type="InterPro" id="IPR012677">
    <property type="entry name" value="Nucleotide-bd_a/b_plait_sf"/>
</dbReference>
<dbReference type="SUPFAM" id="SSF54928">
    <property type="entry name" value="RNA-binding domain, RBD"/>
    <property type="match status" value="1"/>
</dbReference>
<feature type="compositionally biased region" description="Polar residues" evidence="3">
    <location>
        <begin position="612"/>
        <end position="627"/>
    </location>
</feature>
<evidence type="ECO:0000259" key="4">
    <source>
        <dbReference type="PROSITE" id="PS50102"/>
    </source>
</evidence>
<feature type="region of interest" description="Disordered" evidence="3">
    <location>
        <begin position="104"/>
        <end position="280"/>
    </location>
</feature>
<dbReference type="Pfam" id="PF00076">
    <property type="entry name" value="RRM_1"/>
    <property type="match status" value="1"/>
</dbReference>
<evidence type="ECO:0000256" key="1">
    <source>
        <dbReference type="ARBA" id="ARBA00022884"/>
    </source>
</evidence>
<feature type="region of interest" description="Disordered" evidence="3">
    <location>
        <begin position="604"/>
        <end position="627"/>
    </location>
</feature>
<dbReference type="OrthoDB" id="21643at2759"/>
<protein>
    <recommendedName>
        <fullName evidence="4">RRM domain-containing protein</fullName>
    </recommendedName>
</protein>
<reference evidence="5 6" key="1">
    <citation type="submission" date="2020-04" db="EMBL/GenBank/DDBJ databases">
        <authorList>
            <person name="Alioto T."/>
            <person name="Alioto T."/>
            <person name="Gomez Garrido J."/>
        </authorList>
    </citation>
    <scope>NUCLEOTIDE SEQUENCE [LARGE SCALE GENOMIC DNA]</scope>
</reference>
<dbReference type="GO" id="GO:0003723">
    <property type="term" value="F:RNA binding"/>
    <property type="evidence" value="ECO:0007669"/>
    <property type="project" value="UniProtKB-UniRule"/>
</dbReference>
<feature type="region of interest" description="Disordered" evidence="3">
    <location>
        <begin position="417"/>
        <end position="465"/>
    </location>
</feature>
<dbReference type="EMBL" id="CADEPI010000093">
    <property type="protein sequence ID" value="CAB3374079.1"/>
    <property type="molecule type" value="Genomic_DNA"/>
</dbReference>
<feature type="compositionally biased region" description="Basic and acidic residues" evidence="3">
    <location>
        <begin position="431"/>
        <end position="457"/>
    </location>
</feature>
<evidence type="ECO:0000256" key="3">
    <source>
        <dbReference type="SAM" id="MobiDB-lite"/>
    </source>
</evidence>
<dbReference type="SMART" id="SM00360">
    <property type="entry name" value="RRM"/>
    <property type="match status" value="1"/>
</dbReference>
<comment type="caution">
    <text evidence="5">The sequence shown here is derived from an EMBL/GenBank/DDBJ whole genome shotgun (WGS) entry which is preliminary data.</text>
</comment>
<evidence type="ECO:0000256" key="2">
    <source>
        <dbReference type="PROSITE-ProRule" id="PRU00176"/>
    </source>
</evidence>
<dbReference type="InterPro" id="IPR035979">
    <property type="entry name" value="RBD_domain_sf"/>
</dbReference>
<feature type="compositionally biased region" description="Basic and acidic residues" evidence="3">
    <location>
        <begin position="228"/>
        <end position="280"/>
    </location>
</feature>
<keyword evidence="6" id="KW-1185">Reference proteome</keyword>
<dbReference type="Gene3D" id="3.30.70.330">
    <property type="match status" value="1"/>
</dbReference>
<feature type="compositionally biased region" description="Low complexity" evidence="3">
    <location>
        <begin position="204"/>
        <end position="215"/>
    </location>
</feature>
<accession>A0A8S1D833</accession>
<evidence type="ECO:0000313" key="6">
    <source>
        <dbReference type="Proteomes" id="UP000494165"/>
    </source>
</evidence>
<dbReference type="AlphaFoldDB" id="A0A8S1D833"/>
<dbReference type="PROSITE" id="PS50102">
    <property type="entry name" value="RRM"/>
    <property type="match status" value="1"/>
</dbReference>
<feature type="compositionally biased region" description="Acidic residues" evidence="3">
    <location>
        <begin position="385"/>
        <end position="397"/>
    </location>
</feature>
<dbReference type="PANTHER" id="PTHR48029">
    <property type="entry name" value="NUCLEOLAR PROTEIN 8"/>
    <property type="match status" value="1"/>
</dbReference>
<dbReference type="InterPro" id="IPR000504">
    <property type="entry name" value="RRM_dom"/>
</dbReference>
<feature type="region of interest" description="Disordered" evidence="3">
    <location>
        <begin position="490"/>
        <end position="509"/>
    </location>
</feature>
<organism evidence="5 6">
    <name type="scientific">Cloeon dipterum</name>
    <dbReference type="NCBI Taxonomy" id="197152"/>
    <lineage>
        <taxon>Eukaryota</taxon>
        <taxon>Metazoa</taxon>
        <taxon>Ecdysozoa</taxon>
        <taxon>Arthropoda</taxon>
        <taxon>Hexapoda</taxon>
        <taxon>Insecta</taxon>
        <taxon>Pterygota</taxon>
        <taxon>Palaeoptera</taxon>
        <taxon>Ephemeroptera</taxon>
        <taxon>Pisciforma</taxon>
        <taxon>Baetidae</taxon>
        <taxon>Cloeon</taxon>
    </lineage>
</organism>
<dbReference type="PANTHER" id="PTHR48029:SF1">
    <property type="entry name" value="NUCLEOLAR PROTEIN 8"/>
    <property type="match status" value="1"/>
</dbReference>
<name>A0A8S1D833_9INSE</name>
<sequence>MNESRLFIGNLPPGVSEKELKSKLKKYGNLTDVTVKERLDHNGKITATFAHCTLSSDRDIMKCLDDLMSEGAWNGHNLKAEVAKKTFEQRRQESAPVAVIKEKTSPAKPSCPEVTKVKAAKTSKLPPKKDDESSDSEDEVYWSKMGDKKADNAVEFVSQEAPKRRRREEEAPTKLYKAQSTSAQSDLLKRLEKFSNVWGDSEGHSSPSFSSSINSAHRIYTPQTNGNEKAEAVEKKIKRKSENGDAPKVKRKSIKEEVGDPQEKTTKVASKQEKKIRSEEQRLQSLDERANFFKQQQEAVKKALSDKNAKNKKIVFDDDNEEPAAVANAGAMKLFDDESGDEGGDADRFKIKKQFEGKKGEKLLEMQSTFGMDERFKLDKRFAEEDVEGGSDSEHEDPEIKNQLAILEEVVGPLKKKSKLAENMPNFVRYDPSKSDHDKKYKRNTEETKKEEEEKPEQALPEVSSERFYEVKSDLLSLLQSSEDFNLRDVIGGGNEGAPTNGGTVEPKAKIEKKAAKSLPEKMECDEDLKKAVDSIPTTSWSLSTETFFFLPDDPRFKEGLEFINNAKVLDSNDYKLKRQELYATIKNKLKNVRRKKTTFEKKLGGKPKNFKYSNGRNSNARRQIKK</sequence>
<gene>
    <name evidence="5" type="ORF">CLODIP_2_CD13817</name>
</gene>
<keyword evidence="1 2" id="KW-0694">RNA-binding</keyword>
<feature type="domain" description="RRM" evidence="4">
    <location>
        <begin position="4"/>
        <end position="85"/>
    </location>
</feature>
<dbReference type="Proteomes" id="UP000494165">
    <property type="component" value="Unassembled WGS sequence"/>
</dbReference>
<proteinExistence type="predicted"/>
<evidence type="ECO:0000313" key="5">
    <source>
        <dbReference type="EMBL" id="CAB3374079.1"/>
    </source>
</evidence>